<evidence type="ECO:0000313" key="4">
    <source>
        <dbReference type="Proteomes" id="UP000367750"/>
    </source>
</evidence>
<feature type="coiled-coil region" evidence="1">
    <location>
        <begin position="41"/>
        <end position="68"/>
    </location>
</feature>
<feature type="chain" id="PRO_5023915592" evidence="2">
    <location>
        <begin position="26"/>
        <end position="231"/>
    </location>
</feature>
<organism evidence="3 4">
    <name type="scientific">Paenibacillus spiritus</name>
    <dbReference type="NCBI Taxonomy" id="2496557"/>
    <lineage>
        <taxon>Bacteria</taxon>
        <taxon>Bacillati</taxon>
        <taxon>Bacillota</taxon>
        <taxon>Bacilli</taxon>
        <taxon>Bacillales</taxon>
        <taxon>Paenibacillaceae</taxon>
        <taxon>Paenibacillus</taxon>
    </lineage>
</organism>
<sequence length="231" mass="25245">MLKKLFSGGSLMLLLLIMTCGSALAAPAVTDRTAQNREEALKIVERANQEIQGKIAAAVEQADRMQQDYVKAVTAIRQSQALAKLNELKVKYLTEGSAARKAQMAAEMAALEPQAANDNPQVDRVLADIDQKSRELIDTAFAQRGTVSLNARELTASFQNQSLQDLTASLVTLKYSNDLDKLIRNLYNETLAIADGAIAQAARLGVKAERYWELVTLGDRQVWIDPIAVSV</sequence>
<dbReference type="OrthoDB" id="2861041at2"/>
<comment type="caution">
    <text evidence="3">The sequence shown here is derived from an EMBL/GenBank/DDBJ whole genome shotgun (WGS) entry which is preliminary data.</text>
</comment>
<keyword evidence="4" id="KW-1185">Reference proteome</keyword>
<dbReference type="AlphaFoldDB" id="A0A5J5GCV7"/>
<evidence type="ECO:0000256" key="2">
    <source>
        <dbReference type="SAM" id="SignalP"/>
    </source>
</evidence>
<feature type="signal peptide" evidence="2">
    <location>
        <begin position="1"/>
        <end position="25"/>
    </location>
</feature>
<accession>A0A5J5GCV7</accession>
<keyword evidence="1" id="KW-0175">Coiled coil</keyword>
<dbReference type="RefSeq" id="WP_150457509.1">
    <property type="nucleotide sequence ID" value="NZ_VYKK01000007.1"/>
</dbReference>
<proteinExistence type="predicted"/>
<reference evidence="3 4" key="1">
    <citation type="submission" date="2019-09" db="EMBL/GenBank/DDBJ databases">
        <title>Bacillus ochoae sp. nov., Paenibacillus whitsoniae sp. nov., Paenibacillus spiritus sp. nov. Isolated from the Mars Exploration Rover during spacecraft assembly.</title>
        <authorList>
            <person name="Seuylemezian A."/>
            <person name="Vaishampayan P."/>
        </authorList>
    </citation>
    <scope>NUCLEOTIDE SEQUENCE [LARGE SCALE GENOMIC DNA]</scope>
    <source>
        <strain evidence="3 4">MER_111</strain>
    </source>
</reference>
<name>A0A5J5GCV7_9BACL</name>
<protein>
    <submittedName>
        <fullName evidence="3">Uncharacterized protein</fullName>
    </submittedName>
</protein>
<dbReference type="EMBL" id="VYKK01000007">
    <property type="protein sequence ID" value="KAA9005808.1"/>
    <property type="molecule type" value="Genomic_DNA"/>
</dbReference>
<evidence type="ECO:0000313" key="3">
    <source>
        <dbReference type="EMBL" id="KAA9005808.1"/>
    </source>
</evidence>
<gene>
    <name evidence="3" type="ORF">F4V43_06930</name>
</gene>
<evidence type="ECO:0000256" key="1">
    <source>
        <dbReference type="SAM" id="Coils"/>
    </source>
</evidence>
<dbReference type="Proteomes" id="UP000367750">
    <property type="component" value="Unassembled WGS sequence"/>
</dbReference>
<keyword evidence="2" id="KW-0732">Signal</keyword>